<dbReference type="PANTHER" id="PTHR30258">
    <property type="entry name" value="TYPE II SECRETION SYSTEM PROTEIN GSPE-RELATED"/>
    <property type="match status" value="1"/>
</dbReference>
<dbReference type="SUPFAM" id="SSF52540">
    <property type="entry name" value="P-loop containing nucleoside triphosphate hydrolases"/>
    <property type="match status" value="1"/>
</dbReference>
<proteinExistence type="inferred from homology"/>
<dbReference type="AlphaFoldDB" id="A0A1M6DG14"/>
<organism evidence="5 6">
    <name type="scientific">Anaerovibrio lipolyticus DSM 3074</name>
    <dbReference type="NCBI Taxonomy" id="1120997"/>
    <lineage>
        <taxon>Bacteria</taxon>
        <taxon>Bacillati</taxon>
        <taxon>Bacillota</taxon>
        <taxon>Negativicutes</taxon>
        <taxon>Selenomonadales</taxon>
        <taxon>Selenomonadaceae</taxon>
        <taxon>Anaerovibrio</taxon>
    </lineage>
</organism>
<keyword evidence="3" id="KW-0067">ATP-binding</keyword>
<dbReference type="Proteomes" id="UP000191240">
    <property type="component" value="Unassembled WGS sequence"/>
</dbReference>
<evidence type="ECO:0000256" key="2">
    <source>
        <dbReference type="ARBA" id="ARBA00022741"/>
    </source>
</evidence>
<evidence type="ECO:0000313" key="6">
    <source>
        <dbReference type="Proteomes" id="UP000191240"/>
    </source>
</evidence>
<dbReference type="GO" id="GO:0005524">
    <property type="term" value="F:ATP binding"/>
    <property type="evidence" value="ECO:0007669"/>
    <property type="project" value="UniProtKB-KW"/>
</dbReference>
<gene>
    <name evidence="5" type="ORF">SAMN02745671_01451</name>
</gene>
<evidence type="ECO:0000313" key="5">
    <source>
        <dbReference type="EMBL" id="SHI72120.1"/>
    </source>
</evidence>
<name>A0A1M6DG14_9FIRM</name>
<dbReference type="Gene3D" id="3.40.50.300">
    <property type="entry name" value="P-loop containing nucleotide triphosphate hydrolases"/>
    <property type="match status" value="1"/>
</dbReference>
<comment type="similarity">
    <text evidence="1">Belongs to the GSP E family.</text>
</comment>
<dbReference type="Gene3D" id="3.30.450.90">
    <property type="match status" value="1"/>
</dbReference>
<dbReference type="EMBL" id="FQYW01000011">
    <property type="protein sequence ID" value="SHI72120.1"/>
    <property type="molecule type" value="Genomic_DNA"/>
</dbReference>
<evidence type="ECO:0000259" key="4">
    <source>
        <dbReference type="Pfam" id="PF00437"/>
    </source>
</evidence>
<protein>
    <submittedName>
        <fullName evidence="5">General secretion pathway protein E</fullName>
    </submittedName>
</protein>
<keyword evidence="2" id="KW-0547">Nucleotide-binding</keyword>
<dbReference type="RefSeq" id="WP_080325810.1">
    <property type="nucleotide sequence ID" value="NZ_FQYW01000011.1"/>
</dbReference>
<dbReference type="InterPro" id="IPR027417">
    <property type="entry name" value="P-loop_NTPase"/>
</dbReference>
<dbReference type="CDD" id="cd01129">
    <property type="entry name" value="PulE-GspE-like"/>
    <property type="match status" value="1"/>
</dbReference>
<dbReference type="GO" id="GO:0016887">
    <property type="term" value="F:ATP hydrolysis activity"/>
    <property type="evidence" value="ECO:0007669"/>
    <property type="project" value="TreeGrafter"/>
</dbReference>
<accession>A0A1M6DG14</accession>
<dbReference type="Pfam" id="PF00437">
    <property type="entry name" value="T2SSE"/>
    <property type="match status" value="1"/>
</dbReference>
<sequence length="423" mass="47210">MIIKNRKSFKELFDAAKRSTTTYPAPISVPVKIVNDHSPVVELVNSIVEEALVQNASDIHVEPGTIAGRLRYRIDGKLETVYDEIPMELYSNVISRIKIMCQLNIAENRLPQDGRFSYENMDKEIDVRVSIVPLINGEKAVLRLLNRAGVFMDIDSLDFSVENKAKFLGLCQEASGAVIIAGPVNSGKTTTLYGALHYLNNPAKNIVTIEDPVEYQLQGINQVQVNTKIKLDFEDILKAVLRQDYDVLAIGEVRSDEVSRMLVKSSLTGHLVFATIHTSSAAKVIYRLLDMGIKPFLLAIALKGIVAQRLVPRLCPHCCEAYDVLPESQLARRMGANYEPGLWLYRRRGCEKCKGRGIKGRVAIQEVLMIDSELQQCISSRPTIGELEEAIKNAAMKTMWEDGIEKAKEGLVEIHEVARVCSE</sequence>
<evidence type="ECO:0000256" key="1">
    <source>
        <dbReference type="ARBA" id="ARBA00006611"/>
    </source>
</evidence>
<dbReference type="OrthoDB" id="9808272at2"/>
<dbReference type="PANTHER" id="PTHR30258:SF3">
    <property type="entry name" value="SLL1921 PROTEIN"/>
    <property type="match status" value="1"/>
</dbReference>
<dbReference type="GO" id="GO:0005886">
    <property type="term" value="C:plasma membrane"/>
    <property type="evidence" value="ECO:0007669"/>
    <property type="project" value="TreeGrafter"/>
</dbReference>
<evidence type="ECO:0000256" key="3">
    <source>
        <dbReference type="ARBA" id="ARBA00022840"/>
    </source>
</evidence>
<reference evidence="5 6" key="1">
    <citation type="submission" date="2016-11" db="EMBL/GenBank/DDBJ databases">
        <authorList>
            <person name="Jaros S."/>
            <person name="Januszkiewicz K."/>
            <person name="Wedrychowicz H."/>
        </authorList>
    </citation>
    <scope>NUCLEOTIDE SEQUENCE [LARGE SCALE GENOMIC DNA]</scope>
    <source>
        <strain evidence="5 6">DSM 3074</strain>
    </source>
</reference>
<dbReference type="InterPro" id="IPR001482">
    <property type="entry name" value="T2SS/T4SS_dom"/>
</dbReference>
<feature type="domain" description="Bacterial type II secretion system protein E" evidence="4">
    <location>
        <begin position="35"/>
        <end position="419"/>
    </location>
</feature>